<dbReference type="GO" id="GO:0003677">
    <property type="term" value="F:DNA binding"/>
    <property type="evidence" value="ECO:0007669"/>
    <property type="project" value="UniProtKB-KW"/>
</dbReference>
<name>A0A2Y9AKT4_9RHOB</name>
<dbReference type="InterPro" id="IPR000847">
    <property type="entry name" value="LysR_HTH_N"/>
</dbReference>
<dbReference type="Proteomes" id="UP000245839">
    <property type="component" value="Unassembled WGS sequence"/>
</dbReference>
<dbReference type="Gene3D" id="1.10.10.10">
    <property type="entry name" value="Winged helix-like DNA-binding domain superfamily/Winged helix DNA-binding domain"/>
    <property type="match status" value="1"/>
</dbReference>
<sequence length="55" mass="5956">MDRSFRQVLAVAETGNASRAAEAMNLSQPPVSVKIRKLEEAHGVVLFQRSPTASC</sequence>
<dbReference type="PANTHER" id="PTHR30346">
    <property type="entry name" value="TRANSCRIPTIONAL DUAL REGULATOR HCAR-RELATED"/>
    <property type="match status" value="1"/>
</dbReference>
<proteinExistence type="inferred from homology"/>
<keyword evidence="2" id="KW-0805">Transcription regulation</keyword>
<evidence type="ECO:0000313" key="6">
    <source>
        <dbReference type="EMBL" id="PWJ20560.1"/>
    </source>
</evidence>
<dbReference type="Proteomes" id="UP000251571">
    <property type="component" value="Unassembled WGS sequence"/>
</dbReference>
<dbReference type="EMBL" id="QGDJ01000003">
    <property type="protein sequence ID" value="PWJ20560.1"/>
    <property type="molecule type" value="Genomic_DNA"/>
</dbReference>
<dbReference type="PROSITE" id="PS50931">
    <property type="entry name" value="HTH_LYSR"/>
    <property type="match status" value="1"/>
</dbReference>
<evidence type="ECO:0000256" key="2">
    <source>
        <dbReference type="ARBA" id="ARBA00023015"/>
    </source>
</evidence>
<keyword evidence="8" id="KW-1185">Reference proteome</keyword>
<evidence type="ECO:0000313" key="7">
    <source>
        <dbReference type="EMBL" id="SSA44656.1"/>
    </source>
</evidence>
<protein>
    <submittedName>
        <fullName evidence="6">Regulatory helix-turn-helix LysR family protein</fullName>
    </submittedName>
    <submittedName>
        <fullName evidence="7">Regulatory helix-turn-helix protein, lysR family</fullName>
    </submittedName>
</protein>
<feature type="domain" description="HTH lysR-type" evidence="5">
    <location>
        <begin position="1"/>
        <end position="55"/>
    </location>
</feature>
<gene>
    <name evidence="6" type="ORF">BCF38_103379</name>
    <name evidence="7" type="ORF">SAMN05421539_103379</name>
</gene>
<reference evidence="7 9" key="1">
    <citation type="submission" date="2016-10" db="EMBL/GenBank/DDBJ databases">
        <authorList>
            <person name="Cai Z."/>
        </authorList>
    </citation>
    <scope>NUCLEOTIDE SEQUENCE [LARGE SCALE GENOMIC DNA]</scope>
    <source>
        <strain evidence="7 9">DSM 25227</strain>
    </source>
</reference>
<evidence type="ECO:0000313" key="9">
    <source>
        <dbReference type="Proteomes" id="UP000251571"/>
    </source>
</evidence>
<dbReference type="PANTHER" id="PTHR30346:SF28">
    <property type="entry name" value="HTH-TYPE TRANSCRIPTIONAL REGULATOR CYNR"/>
    <property type="match status" value="1"/>
</dbReference>
<dbReference type="OrthoDB" id="9815174at2"/>
<dbReference type="GO" id="GO:0003700">
    <property type="term" value="F:DNA-binding transcription factor activity"/>
    <property type="evidence" value="ECO:0007669"/>
    <property type="project" value="InterPro"/>
</dbReference>
<evidence type="ECO:0000256" key="4">
    <source>
        <dbReference type="ARBA" id="ARBA00023163"/>
    </source>
</evidence>
<dbReference type="EMBL" id="UETC01000003">
    <property type="protein sequence ID" value="SSA44656.1"/>
    <property type="molecule type" value="Genomic_DNA"/>
</dbReference>
<evidence type="ECO:0000259" key="5">
    <source>
        <dbReference type="PROSITE" id="PS50931"/>
    </source>
</evidence>
<keyword evidence="3" id="KW-0238">DNA-binding</keyword>
<accession>A0A2Y9AKT4</accession>
<dbReference type="PRINTS" id="PR00039">
    <property type="entry name" value="HTHLYSR"/>
</dbReference>
<organism evidence="7 9">
    <name type="scientific">Jannaschia seohaensis</name>
    <dbReference type="NCBI Taxonomy" id="475081"/>
    <lineage>
        <taxon>Bacteria</taxon>
        <taxon>Pseudomonadati</taxon>
        <taxon>Pseudomonadota</taxon>
        <taxon>Alphaproteobacteria</taxon>
        <taxon>Rhodobacterales</taxon>
        <taxon>Roseobacteraceae</taxon>
        <taxon>Jannaschia</taxon>
    </lineage>
</organism>
<reference evidence="6 8" key="2">
    <citation type="submission" date="2018-03" db="EMBL/GenBank/DDBJ databases">
        <title>Genomic Encyclopedia of Archaeal and Bacterial Type Strains, Phase II (KMG-II): from individual species to whole genera.</title>
        <authorList>
            <person name="Goeker M."/>
        </authorList>
    </citation>
    <scope>NUCLEOTIDE SEQUENCE [LARGE SCALE GENOMIC DNA]</scope>
    <source>
        <strain evidence="6 8">DSM 25227</strain>
    </source>
</reference>
<evidence type="ECO:0000256" key="1">
    <source>
        <dbReference type="ARBA" id="ARBA00009437"/>
    </source>
</evidence>
<evidence type="ECO:0000256" key="3">
    <source>
        <dbReference type="ARBA" id="ARBA00023125"/>
    </source>
</evidence>
<keyword evidence="4" id="KW-0804">Transcription</keyword>
<dbReference type="GO" id="GO:0032993">
    <property type="term" value="C:protein-DNA complex"/>
    <property type="evidence" value="ECO:0007669"/>
    <property type="project" value="TreeGrafter"/>
</dbReference>
<evidence type="ECO:0000313" key="8">
    <source>
        <dbReference type="Proteomes" id="UP000245839"/>
    </source>
</evidence>
<dbReference type="InterPro" id="IPR036390">
    <property type="entry name" value="WH_DNA-bd_sf"/>
</dbReference>
<comment type="similarity">
    <text evidence="1">Belongs to the LysR transcriptional regulatory family.</text>
</comment>
<dbReference type="Pfam" id="PF00126">
    <property type="entry name" value="HTH_1"/>
    <property type="match status" value="1"/>
</dbReference>
<dbReference type="RefSeq" id="WP_109564129.1">
    <property type="nucleotide sequence ID" value="NZ_QGDJ01000003.1"/>
</dbReference>
<dbReference type="AlphaFoldDB" id="A0A2Y9AKT4"/>
<dbReference type="SUPFAM" id="SSF46785">
    <property type="entry name" value="Winged helix' DNA-binding domain"/>
    <property type="match status" value="1"/>
</dbReference>
<dbReference type="InterPro" id="IPR036388">
    <property type="entry name" value="WH-like_DNA-bd_sf"/>
</dbReference>